<evidence type="ECO:0008006" key="4">
    <source>
        <dbReference type="Google" id="ProtNLM"/>
    </source>
</evidence>
<dbReference type="PROSITE" id="PS51257">
    <property type="entry name" value="PROKAR_LIPOPROTEIN"/>
    <property type="match status" value="1"/>
</dbReference>
<dbReference type="STRING" id="929556.Solca_1588"/>
<evidence type="ECO:0000313" key="2">
    <source>
        <dbReference type="EMBL" id="AFD06656.1"/>
    </source>
</evidence>
<organism evidence="2 3">
    <name type="scientific">Solitalea canadensis (strain ATCC 29591 / DSM 3403 / JCM 21819 / LMG 8368 / NBRC 15130 / NCIMB 12057 / USAM 9D)</name>
    <name type="common">Flexibacter canadensis</name>
    <dbReference type="NCBI Taxonomy" id="929556"/>
    <lineage>
        <taxon>Bacteria</taxon>
        <taxon>Pseudomonadati</taxon>
        <taxon>Bacteroidota</taxon>
        <taxon>Sphingobacteriia</taxon>
        <taxon>Sphingobacteriales</taxon>
        <taxon>Sphingobacteriaceae</taxon>
        <taxon>Solitalea</taxon>
    </lineage>
</organism>
<dbReference type="HOGENOM" id="CLU_1659577_0_0_10"/>
<feature type="signal peptide" evidence="1">
    <location>
        <begin position="1"/>
        <end position="21"/>
    </location>
</feature>
<name>H8KTT1_SOLCM</name>
<sequence>MKKLVLIIFIAFATSCSPPSAGTLGGWDIIVFPLKEEKMESYLKQFYHQYPQFQVPTEKKYIEDYWKDAGYSFLKGKFFYIENEPSRIYYVTYVDAGFGVQHPEYTRIALRAVYKSENDRWYIKDKFSIKEQDDISEVFKNEIILRLEQLTETKSYIQK</sequence>
<evidence type="ECO:0000313" key="3">
    <source>
        <dbReference type="Proteomes" id="UP000007590"/>
    </source>
</evidence>
<dbReference type="EMBL" id="CP003349">
    <property type="protein sequence ID" value="AFD06656.1"/>
    <property type="molecule type" value="Genomic_DNA"/>
</dbReference>
<dbReference type="AlphaFoldDB" id="H8KTT1"/>
<evidence type="ECO:0000256" key="1">
    <source>
        <dbReference type="SAM" id="SignalP"/>
    </source>
</evidence>
<dbReference type="eggNOG" id="ENOG50330ZU">
    <property type="taxonomic scope" value="Bacteria"/>
</dbReference>
<dbReference type="OrthoDB" id="754366at2"/>
<dbReference type="Proteomes" id="UP000007590">
    <property type="component" value="Chromosome"/>
</dbReference>
<reference evidence="2" key="1">
    <citation type="submission" date="2012-02" db="EMBL/GenBank/DDBJ databases">
        <title>The complete genome of Solitalea canadensis DSM 3403.</title>
        <authorList>
            <consortium name="US DOE Joint Genome Institute (JGI-PGF)"/>
            <person name="Lucas S."/>
            <person name="Copeland A."/>
            <person name="Lapidus A."/>
            <person name="Glavina del Rio T."/>
            <person name="Dalin E."/>
            <person name="Tice H."/>
            <person name="Bruce D."/>
            <person name="Goodwin L."/>
            <person name="Pitluck S."/>
            <person name="Peters L."/>
            <person name="Ovchinnikova G."/>
            <person name="Lu M."/>
            <person name="Kyrpides N."/>
            <person name="Mavromatis K."/>
            <person name="Ivanova N."/>
            <person name="Brettin T."/>
            <person name="Detter J.C."/>
            <person name="Han C."/>
            <person name="Larimer F."/>
            <person name="Land M."/>
            <person name="Hauser L."/>
            <person name="Markowitz V."/>
            <person name="Cheng J.-F."/>
            <person name="Hugenholtz P."/>
            <person name="Woyke T."/>
            <person name="Wu D."/>
            <person name="Spring S."/>
            <person name="Schroeder M."/>
            <person name="Kopitz M."/>
            <person name="Brambilla E."/>
            <person name="Klenk H.-P."/>
            <person name="Eisen J.A."/>
        </authorList>
    </citation>
    <scope>NUCLEOTIDE SEQUENCE</scope>
    <source>
        <strain evidence="2">DSM 3403</strain>
    </source>
</reference>
<proteinExistence type="predicted"/>
<gene>
    <name evidence="2" type="ordered locus">Solca_1588</name>
</gene>
<dbReference type="KEGG" id="scn:Solca_1588"/>
<feature type="chain" id="PRO_5003614525" description="DUF4468 domain-containing protein" evidence="1">
    <location>
        <begin position="22"/>
        <end position="159"/>
    </location>
</feature>
<accession>H8KTT1</accession>
<protein>
    <recommendedName>
        <fullName evidence="4">DUF4468 domain-containing protein</fullName>
    </recommendedName>
</protein>
<dbReference type="RefSeq" id="WP_014679883.1">
    <property type="nucleotide sequence ID" value="NC_017770.1"/>
</dbReference>
<keyword evidence="1" id="KW-0732">Signal</keyword>
<keyword evidence="3" id="KW-1185">Reference proteome</keyword>